<reference evidence="7" key="1">
    <citation type="submission" date="2020-01" db="EMBL/GenBank/DDBJ databases">
        <authorList>
            <consortium name="DOE Joint Genome Institute"/>
            <person name="Haridas S."/>
            <person name="Albert R."/>
            <person name="Binder M."/>
            <person name="Bloem J."/>
            <person name="Labutti K."/>
            <person name="Salamov A."/>
            <person name="Andreopoulos B."/>
            <person name="Baker S.E."/>
            <person name="Barry K."/>
            <person name="Bills G."/>
            <person name="Bluhm B.H."/>
            <person name="Cannon C."/>
            <person name="Castanera R."/>
            <person name="Culley D.E."/>
            <person name="Daum C."/>
            <person name="Ezra D."/>
            <person name="Gonzalez J.B."/>
            <person name="Henrissat B."/>
            <person name="Kuo A."/>
            <person name="Liang C."/>
            <person name="Lipzen A."/>
            <person name="Lutzoni F."/>
            <person name="Magnuson J."/>
            <person name="Mondo S."/>
            <person name="Nolan M."/>
            <person name="Ohm R."/>
            <person name="Pangilinan J."/>
            <person name="Park H.-J."/>
            <person name="Ramirez L."/>
            <person name="Alfaro M."/>
            <person name="Sun H."/>
            <person name="Tritt A."/>
            <person name="Yoshinaga Y."/>
            <person name="Zwiers L.-H."/>
            <person name="Turgeon B.G."/>
            <person name="Goodwin S.B."/>
            <person name="Spatafora J.W."/>
            <person name="Crous P.W."/>
            <person name="Grigoriev I.V."/>
        </authorList>
    </citation>
    <scope>NUCLEOTIDE SEQUENCE</scope>
    <source>
        <strain evidence="7">CBS 342.82</strain>
    </source>
</reference>
<evidence type="ECO:0000256" key="1">
    <source>
        <dbReference type="ARBA" id="ARBA00004141"/>
    </source>
</evidence>
<evidence type="ECO:0000256" key="4">
    <source>
        <dbReference type="ARBA" id="ARBA00023136"/>
    </source>
</evidence>
<organism evidence="7">
    <name type="scientific">Dissoconium aciculare CBS 342.82</name>
    <dbReference type="NCBI Taxonomy" id="1314786"/>
    <lineage>
        <taxon>Eukaryota</taxon>
        <taxon>Fungi</taxon>
        <taxon>Dikarya</taxon>
        <taxon>Ascomycota</taxon>
        <taxon>Pezizomycotina</taxon>
        <taxon>Dothideomycetes</taxon>
        <taxon>Dothideomycetidae</taxon>
        <taxon>Mycosphaerellales</taxon>
        <taxon>Dissoconiaceae</taxon>
        <taxon>Dissoconium</taxon>
    </lineage>
</organism>
<feature type="transmembrane region" description="Helical" evidence="5">
    <location>
        <begin position="402"/>
        <end position="423"/>
    </location>
</feature>
<evidence type="ECO:0000313" key="7">
    <source>
        <dbReference type="RefSeq" id="XP_033457224.1"/>
    </source>
</evidence>
<name>A0A6J3LX03_9PEZI</name>
<dbReference type="RefSeq" id="XP_033457224.1">
    <property type="nucleotide sequence ID" value="XM_033602303.1"/>
</dbReference>
<reference evidence="7" key="3">
    <citation type="submission" date="2025-08" db="UniProtKB">
        <authorList>
            <consortium name="RefSeq"/>
        </authorList>
    </citation>
    <scope>IDENTIFICATION</scope>
    <source>
        <strain evidence="7">CBS 342.82</strain>
    </source>
</reference>
<keyword evidence="2 5" id="KW-0812">Transmembrane</keyword>
<evidence type="ECO:0008006" key="8">
    <source>
        <dbReference type="Google" id="ProtNLM"/>
    </source>
</evidence>
<evidence type="ECO:0000313" key="6">
    <source>
        <dbReference type="Proteomes" id="UP000504637"/>
    </source>
</evidence>
<dbReference type="GeneID" id="54360103"/>
<keyword evidence="3 5" id="KW-1133">Transmembrane helix</keyword>
<sequence>MELLSERQLGEHVRFSAQRSEYHLIITQDGTSTHEEFKDQTYDAADDLRVPERLCGSNVNAPENDLASPMARLRCVLQRTRPDHISTQPDLLPFKNVQSFRECFSRLDLPMSYLQIADGSVATTSCRVEYDQDRCMKRMEFISYCVSKHGDWSLALSYSAHERDVSVFWSVEQGSDPQHLVDSMKLFRNMAVHPMLIPCIMYAKLLERSIRRRSSLKSKLQSMEVALQDVSKKIARVSHIKTLNQEADLDDGLDDVSVLLLQLQSCRRQQSSREGRYHFWESYHAALEKGLGHCDELKQSPEFISAHMKLRQWSTLTWERFQSLQARDKDHVNRVNLVAETLYLLIQQQESQVQTRLAKAAQMDNEDMKFIAVLGSIFLPAGLVSSLLGVDRFQFLEGPQLFGFYIGVTVPFITLVVCICRLWPRWNRRRMQHPDEAYRKYLVARQFSFL</sequence>
<proteinExistence type="predicted"/>
<keyword evidence="6" id="KW-1185">Reference proteome</keyword>
<gene>
    <name evidence="7" type="ORF">K489DRAFT_343194</name>
</gene>
<reference evidence="7" key="2">
    <citation type="submission" date="2020-04" db="EMBL/GenBank/DDBJ databases">
        <authorList>
            <consortium name="NCBI Genome Project"/>
        </authorList>
    </citation>
    <scope>NUCLEOTIDE SEQUENCE</scope>
    <source>
        <strain evidence="7">CBS 342.82</strain>
    </source>
</reference>
<evidence type="ECO:0000256" key="5">
    <source>
        <dbReference type="SAM" id="Phobius"/>
    </source>
</evidence>
<comment type="subcellular location">
    <subcellularLocation>
        <location evidence="1">Membrane</location>
        <topology evidence="1">Multi-pass membrane protein</topology>
    </subcellularLocation>
</comment>
<accession>A0A6J3LX03</accession>
<dbReference type="AlphaFoldDB" id="A0A6J3LX03"/>
<dbReference type="OrthoDB" id="2830640at2759"/>
<dbReference type="SUPFAM" id="SSF144083">
    <property type="entry name" value="Magnesium transport protein CorA, transmembrane region"/>
    <property type="match status" value="1"/>
</dbReference>
<dbReference type="GO" id="GO:0016020">
    <property type="term" value="C:membrane"/>
    <property type="evidence" value="ECO:0007669"/>
    <property type="project" value="UniProtKB-SubCell"/>
</dbReference>
<protein>
    <recommendedName>
        <fullName evidence="8">Cora-domain-containing protein</fullName>
    </recommendedName>
</protein>
<evidence type="ECO:0000256" key="2">
    <source>
        <dbReference type="ARBA" id="ARBA00022692"/>
    </source>
</evidence>
<dbReference type="Proteomes" id="UP000504637">
    <property type="component" value="Unplaced"/>
</dbReference>
<keyword evidence="4 5" id="KW-0472">Membrane</keyword>
<dbReference type="Gene3D" id="1.20.58.340">
    <property type="entry name" value="Magnesium transport protein CorA, transmembrane region"/>
    <property type="match status" value="1"/>
</dbReference>
<dbReference type="InterPro" id="IPR045863">
    <property type="entry name" value="CorA_TM1_TM2"/>
</dbReference>
<evidence type="ECO:0000256" key="3">
    <source>
        <dbReference type="ARBA" id="ARBA00022989"/>
    </source>
</evidence>